<organism evidence="2 3">
    <name type="scientific">Aquabacterium commune</name>
    <dbReference type="NCBI Taxonomy" id="70586"/>
    <lineage>
        <taxon>Bacteria</taxon>
        <taxon>Pseudomonadati</taxon>
        <taxon>Pseudomonadota</taxon>
        <taxon>Betaproteobacteria</taxon>
        <taxon>Burkholderiales</taxon>
        <taxon>Aquabacterium</taxon>
    </lineage>
</organism>
<dbReference type="SUPFAM" id="SSF51306">
    <property type="entry name" value="LexA/Signal peptidase"/>
    <property type="match status" value="1"/>
</dbReference>
<dbReference type="EMBL" id="SNXW01000011">
    <property type="protein sequence ID" value="TDP80769.1"/>
    <property type="molecule type" value="Genomic_DNA"/>
</dbReference>
<dbReference type="InterPro" id="IPR019533">
    <property type="entry name" value="Peptidase_S26"/>
</dbReference>
<sequence>MTTAPSPQGPHQPIALTTLLVDLVTRRPGWDERWSRYKATQPAIARRRLPWVIALFLAVWVTSQHLAIGFVTTQSIDAHLVLVLKGTTPKKGELVAFIYTGQDIGGHSPGDGIVKVLAGIPGDRIERSGRDFFLDGHPLGHAKERSGVAKKSWTTRKLEELGWAKPLKSVPLQASEGGVIPPGHVWVQGTDRDALDSRYAAMGLVPVNTFLGRAIKIF</sequence>
<evidence type="ECO:0000313" key="2">
    <source>
        <dbReference type="EMBL" id="TDP80769.1"/>
    </source>
</evidence>
<dbReference type="OrthoDB" id="5564030at2"/>
<feature type="domain" description="Peptidase S26" evidence="1">
    <location>
        <begin position="79"/>
        <end position="215"/>
    </location>
</feature>
<reference evidence="2 3" key="1">
    <citation type="submission" date="2019-03" db="EMBL/GenBank/DDBJ databases">
        <title>Genomic Encyclopedia of Type Strains, Phase IV (KMG-IV): sequencing the most valuable type-strain genomes for metagenomic binning, comparative biology and taxonomic classification.</title>
        <authorList>
            <person name="Goeker M."/>
        </authorList>
    </citation>
    <scope>NUCLEOTIDE SEQUENCE [LARGE SCALE GENOMIC DNA]</scope>
    <source>
        <strain evidence="2 3">DSM 11901</strain>
    </source>
</reference>
<dbReference type="GO" id="GO:0006465">
    <property type="term" value="P:signal peptide processing"/>
    <property type="evidence" value="ECO:0007669"/>
    <property type="project" value="InterPro"/>
</dbReference>
<keyword evidence="3" id="KW-1185">Reference proteome</keyword>
<dbReference type="Proteomes" id="UP000294593">
    <property type="component" value="Unassembled WGS sequence"/>
</dbReference>
<dbReference type="InterPro" id="IPR036286">
    <property type="entry name" value="LexA/Signal_pep-like_sf"/>
</dbReference>
<proteinExistence type="predicted"/>
<accession>A0A4R6R4P9</accession>
<dbReference type="RefSeq" id="WP_058089424.1">
    <property type="nucleotide sequence ID" value="NZ_SNXW01000011.1"/>
</dbReference>
<comment type="caution">
    <text evidence="2">The sequence shown here is derived from an EMBL/GenBank/DDBJ whole genome shotgun (WGS) entry which is preliminary data.</text>
</comment>
<name>A0A4R6R4P9_9BURK</name>
<protein>
    <submittedName>
        <fullName evidence="2">Conjugal transfer pilin signal peptidase TrbI</fullName>
    </submittedName>
</protein>
<dbReference type="Pfam" id="PF10502">
    <property type="entry name" value="Peptidase_S26"/>
    <property type="match status" value="1"/>
</dbReference>
<evidence type="ECO:0000313" key="3">
    <source>
        <dbReference type="Proteomes" id="UP000294593"/>
    </source>
</evidence>
<dbReference type="Gene3D" id="2.10.109.10">
    <property type="entry name" value="Umud Fragment, subunit A"/>
    <property type="match status" value="1"/>
</dbReference>
<dbReference type="AlphaFoldDB" id="A0A4R6R4P9"/>
<gene>
    <name evidence="2" type="ORF">EV672_111106</name>
</gene>
<evidence type="ECO:0000259" key="1">
    <source>
        <dbReference type="Pfam" id="PF10502"/>
    </source>
</evidence>
<dbReference type="GO" id="GO:0004252">
    <property type="term" value="F:serine-type endopeptidase activity"/>
    <property type="evidence" value="ECO:0007669"/>
    <property type="project" value="InterPro"/>
</dbReference>